<dbReference type="Gene3D" id="1.10.287.470">
    <property type="entry name" value="Helix hairpin bin"/>
    <property type="match status" value="1"/>
</dbReference>
<reference evidence="4" key="1">
    <citation type="submission" date="2019-10" db="EMBL/GenBank/DDBJ databases">
        <title>Draft genome sequece of Microseira wollei NIES-4236.</title>
        <authorList>
            <person name="Yamaguchi H."/>
            <person name="Suzuki S."/>
            <person name="Kawachi M."/>
        </authorList>
    </citation>
    <scope>NUCLEOTIDE SEQUENCE</scope>
    <source>
        <strain evidence="4">NIES-4236</strain>
    </source>
</reference>
<sequence>MRLELPVKDRQWLKSPVRWTLPLAIMAASVSGVGLYQVYQQTRVQPQVEVPVAVAPAIASVTALGRLEPQGEVIKVSASSSIEGSRVAQLLVKQGEQVKTGQLVAILDSRDRLQAGLEQAKQDVRVAEANLAKVQAGAKAGELAAQRAEIARLQAQLEGEINTQRAEISRWQEQLEGERKAQQATIARLQAQQTGDAAGQRAEIARWQAQLEGERKTQQATIARLQAQLLGEKRTQQAAIARLSAQQQNAQTEFRRYDMLSQQGAIAASRIDTKRLELETAFQQLNEAKANLSRTEATLTQQINEAKANLIRTEATLIQQINEAQANRSKTAGTVAQQINEARANLSRTEATLTQQIKEAQANRNKTIDTLNEQIKQARATLTQLAEVRPTDVNAAQAEIDRAKATVKKAQADLEQAFVRSPIDGQVLKIHTKAGESVSSTNGIADIGQTGQMYAIAEVYESDIAKVKLGQAATINSETNAFEGELKGTVAEIGLQIGKKDILNTDPAADVDARVVEVKIQLAPESSSKVSGLTYSKVIARIIIGQ</sequence>
<organism evidence="4 5">
    <name type="scientific">Microseira wollei NIES-4236</name>
    <dbReference type="NCBI Taxonomy" id="2530354"/>
    <lineage>
        <taxon>Bacteria</taxon>
        <taxon>Bacillati</taxon>
        <taxon>Cyanobacteriota</taxon>
        <taxon>Cyanophyceae</taxon>
        <taxon>Oscillatoriophycideae</taxon>
        <taxon>Aerosakkonematales</taxon>
        <taxon>Aerosakkonemataceae</taxon>
        <taxon>Microseira</taxon>
    </lineage>
</organism>
<accession>A0AAV3X3X3</accession>
<proteinExistence type="predicted"/>
<dbReference type="RefSeq" id="WP_226574779.1">
    <property type="nucleotide sequence ID" value="NZ_BLAY01000006.1"/>
</dbReference>
<feature type="coiled-coil region" evidence="3">
    <location>
        <begin position="110"/>
        <end position="420"/>
    </location>
</feature>
<dbReference type="AlphaFoldDB" id="A0AAV3X3X3"/>
<dbReference type="PANTHER" id="PTHR32347:SF27">
    <property type="entry name" value="RND EFFLUX PUMP MEMBRANE FUSION PROTEIN BARREL-SANDWICH DOMAIN-CONTAINING PROTEIN"/>
    <property type="match status" value="1"/>
</dbReference>
<evidence type="ECO:0000256" key="1">
    <source>
        <dbReference type="ARBA" id="ARBA00004196"/>
    </source>
</evidence>
<dbReference type="Gene3D" id="2.40.50.100">
    <property type="match status" value="2"/>
</dbReference>
<evidence type="ECO:0000313" key="5">
    <source>
        <dbReference type="Proteomes" id="UP001050975"/>
    </source>
</evidence>
<dbReference type="Gene3D" id="2.40.30.170">
    <property type="match status" value="1"/>
</dbReference>
<evidence type="ECO:0000256" key="2">
    <source>
        <dbReference type="ARBA" id="ARBA00023054"/>
    </source>
</evidence>
<protein>
    <submittedName>
        <fullName evidence="4">Secretion protein HlyD family protein</fullName>
    </submittedName>
</protein>
<keyword evidence="5" id="KW-1185">Reference proteome</keyword>
<dbReference type="SUPFAM" id="SSF111369">
    <property type="entry name" value="HlyD-like secretion proteins"/>
    <property type="match status" value="1"/>
</dbReference>
<evidence type="ECO:0000256" key="3">
    <source>
        <dbReference type="SAM" id="Coils"/>
    </source>
</evidence>
<dbReference type="PANTHER" id="PTHR32347">
    <property type="entry name" value="EFFLUX SYSTEM COMPONENT YKNX-RELATED"/>
    <property type="match status" value="1"/>
</dbReference>
<comment type="caution">
    <text evidence="4">The sequence shown here is derived from an EMBL/GenBank/DDBJ whole genome shotgun (WGS) entry which is preliminary data.</text>
</comment>
<evidence type="ECO:0000313" key="4">
    <source>
        <dbReference type="EMBL" id="GET35916.1"/>
    </source>
</evidence>
<dbReference type="InterPro" id="IPR050465">
    <property type="entry name" value="UPF0194_transport"/>
</dbReference>
<dbReference type="NCBIfam" id="TIGR02971">
    <property type="entry name" value="heterocyst_DevB"/>
    <property type="match status" value="1"/>
</dbReference>
<dbReference type="EMBL" id="BLAY01000006">
    <property type="protein sequence ID" value="GET35916.1"/>
    <property type="molecule type" value="Genomic_DNA"/>
</dbReference>
<gene>
    <name evidence="4" type="ORF">MiSe_06640</name>
</gene>
<dbReference type="GO" id="GO:0030313">
    <property type="term" value="C:cell envelope"/>
    <property type="evidence" value="ECO:0007669"/>
    <property type="project" value="UniProtKB-SubCell"/>
</dbReference>
<name>A0AAV3X3X3_9CYAN</name>
<dbReference type="Proteomes" id="UP001050975">
    <property type="component" value="Unassembled WGS sequence"/>
</dbReference>
<keyword evidence="2 3" id="KW-0175">Coiled coil</keyword>
<dbReference type="InterPro" id="IPR014315">
    <property type="entry name" value="ABC_heterocyst_DevB"/>
</dbReference>
<comment type="subcellular location">
    <subcellularLocation>
        <location evidence="1">Cell envelope</location>
    </subcellularLocation>
</comment>